<keyword evidence="3" id="KW-0472">Membrane</keyword>
<evidence type="ECO:0000256" key="1">
    <source>
        <dbReference type="SAM" id="Coils"/>
    </source>
</evidence>
<evidence type="ECO:0000313" key="4">
    <source>
        <dbReference type="EMBL" id="CAD2085890.1"/>
    </source>
</evidence>
<evidence type="ECO:0000313" key="5">
    <source>
        <dbReference type="Proteomes" id="UP000515550"/>
    </source>
</evidence>
<feature type="transmembrane region" description="Helical" evidence="3">
    <location>
        <begin position="204"/>
        <end position="226"/>
    </location>
</feature>
<accession>A0A6V7RX88</accession>
<proteinExistence type="predicted"/>
<feature type="coiled-coil region" evidence="1">
    <location>
        <begin position="108"/>
        <end position="135"/>
    </location>
</feature>
<organism evidence="4 5">
    <name type="scientific">Plasmodium vinckei brucechwatti</name>
    <dbReference type="NCBI Taxonomy" id="119398"/>
    <lineage>
        <taxon>Eukaryota</taxon>
        <taxon>Sar</taxon>
        <taxon>Alveolata</taxon>
        <taxon>Apicomplexa</taxon>
        <taxon>Aconoidasida</taxon>
        <taxon>Haemosporida</taxon>
        <taxon>Plasmodiidae</taxon>
        <taxon>Plasmodium</taxon>
        <taxon>Plasmodium (Vinckeia)</taxon>
    </lineage>
</organism>
<protein>
    <submittedName>
        <fullName evidence="4">Fam-b protein</fullName>
    </submittedName>
</protein>
<keyword evidence="3" id="KW-0812">Transmembrane</keyword>
<keyword evidence="3" id="KW-1133">Transmembrane helix</keyword>
<dbReference type="EMBL" id="LR865382">
    <property type="protein sequence ID" value="CAD2085890.1"/>
    <property type="molecule type" value="Genomic_DNA"/>
</dbReference>
<dbReference type="NCBIfam" id="TIGR01597">
    <property type="entry name" value="PYST-B"/>
    <property type="match status" value="1"/>
</dbReference>
<keyword evidence="1" id="KW-0175">Coiled coil</keyword>
<evidence type="ECO:0000256" key="3">
    <source>
        <dbReference type="SAM" id="Phobius"/>
    </source>
</evidence>
<feature type="region of interest" description="Disordered" evidence="2">
    <location>
        <begin position="167"/>
        <end position="186"/>
    </location>
</feature>
<name>A0A6V7RX88_PLAVN</name>
<feature type="compositionally biased region" description="Low complexity" evidence="2">
    <location>
        <begin position="170"/>
        <end position="186"/>
    </location>
</feature>
<dbReference type="Proteomes" id="UP000515550">
    <property type="component" value="Chromosome PVBDA_04"/>
</dbReference>
<gene>
    <name evidence="4" type="ORF">PVBDA_0400110</name>
</gene>
<evidence type="ECO:0000256" key="2">
    <source>
        <dbReference type="SAM" id="MobiDB-lite"/>
    </source>
</evidence>
<dbReference type="Pfam" id="PF09592">
    <property type="entry name" value="DUF2031"/>
    <property type="match status" value="1"/>
</dbReference>
<reference evidence="4 5" key="1">
    <citation type="submission" date="2020-08" db="EMBL/GenBank/DDBJ databases">
        <authorList>
            <person name="Ramaprasad A."/>
        </authorList>
    </citation>
    <scope>NUCLEOTIDE SEQUENCE [LARGE SCALE GENOMIC DNA]</scope>
</reference>
<sequence length="252" mass="29263">MRVSILKFVFFSINICSFECAKKELYFINGRNIYLEKNITNFRNNRILADADNQFDLNNFYESTLSLANQFSDYIDDDEEIKNLRNTIDSRIKKHKRSDISPNLNNIDEKTKNLIYELQKELEEVKKEIDSIRNNEIPIQPIQNKRTIINGENISISEHEGISQLENEGNISGSEHNEISSSSKNKLKNNSETKKLVINFIKKCLLLSASFLALFISPALTFLILIMPNLFDITKSIEKFIKLKFKNIKKSK</sequence>
<dbReference type="AlphaFoldDB" id="A0A6V7RX88"/>
<dbReference type="VEuPathDB" id="PlasmoDB:PVBDA_0400110"/>
<dbReference type="InterPro" id="IPR006484">
    <property type="entry name" value="PYST_B"/>
</dbReference>